<dbReference type="AlphaFoldDB" id="A0A833N4N3"/>
<evidence type="ECO:0000313" key="4">
    <source>
        <dbReference type="Proteomes" id="UP000442694"/>
    </source>
</evidence>
<keyword evidence="4" id="KW-1185">Reference proteome</keyword>
<dbReference type="Proteomes" id="UP000442694">
    <property type="component" value="Unassembled WGS sequence"/>
</dbReference>
<sequence length="116" mass="13118">MLKFIKGQNTNLSSDHGSGSEQEDEPDRPPVLVTTVIVVFSFLFLLIVAIVASTVLWKATEAREKEVQTGMGDHQRIEYVKNQEEILSSYKKLDDGYYQIPIAQAVKQFVKEQNSN</sequence>
<protein>
    <submittedName>
        <fullName evidence="3">Uncharacterized protein</fullName>
    </submittedName>
</protein>
<keyword evidence="2" id="KW-0472">Membrane</keyword>
<proteinExistence type="predicted"/>
<accession>A0A833N4N3</accession>
<name>A0A833N4N3_9BACT</name>
<evidence type="ECO:0000256" key="1">
    <source>
        <dbReference type="SAM" id="MobiDB-lite"/>
    </source>
</evidence>
<dbReference type="RefSeq" id="WP_152212922.1">
    <property type="nucleotide sequence ID" value="NZ_WFLN01000006.1"/>
</dbReference>
<feature type="compositionally biased region" description="Polar residues" evidence="1">
    <location>
        <begin position="7"/>
        <end position="20"/>
    </location>
</feature>
<feature type="transmembrane region" description="Helical" evidence="2">
    <location>
        <begin position="31"/>
        <end position="57"/>
    </location>
</feature>
<dbReference type="EMBL" id="WFLN01000006">
    <property type="protein sequence ID" value="KAB8030996.1"/>
    <property type="molecule type" value="Genomic_DNA"/>
</dbReference>
<organism evidence="3 4">
    <name type="scientific">Fluviispira multicolorata</name>
    <dbReference type="NCBI Taxonomy" id="2654512"/>
    <lineage>
        <taxon>Bacteria</taxon>
        <taxon>Pseudomonadati</taxon>
        <taxon>Bdellovibrionota</taxon>
        <taxon>Oligoflexia</taxon>
        <taxon>Silvanigrellales</taxon>
        <taxon>Silvanigrellaceae</taxon>
        <taxon>Fluviispira</taxon>
    </lineage>
</organism>
<feature type="region of interest" description="Disordered" evidence="1">
    <location>
        <begin position="1"/>
        <end position="28"/>
    </location>
</feature>
<evidence type="ECO:0000256" key="2">
    <source>
        <dbReference type="SAM" id="Phobius"/>
    </source>
</evidence>
<keyword evidence="2" id="KW-0812">Transmembrane</keyword>
<keyword evidence="2" id="KW-1133">Transmembrane helix</keyword>
<gene>
    <name evidence="3" type="ORF">GCL57_08490</name>
</gene>
<comment type="caution">
    <text evidence="3">The sequence shown here is derived from an EMBL/GenBank/DDBJ whole genome shotgun (WGS) entry which is preliminary data.</text>
</comment>
<reference evidence="3 4" key="1">
    <citation type="submission" date="2019-10" db="EMBL/GenBank/DDBJ databases">
        <title>New genus of Silvanigrellaceae.</title>
        <authorList>
            <person name="Pitt A."/>
            <person name="Hahn M.W."/>
        </authorList>
    </citation>
    <scope>NUCLEOTIDE SEQUENCE [LARGE SCALE GENOMIC DNA]</scope>
    <source>
        <strain evidence="3 4">33A1-SZDP</strain>
    </source>
</reference>
<evidence type="ECO:0000313" key="3">
    <source>
        <dbReference type="EMBL" id="KAB8030996.1"/>
    </source>
</evidence>